<dbReference type="STRING" id="1044.EH31_05460"/>
<feature type="domain" description="SSD" evidence="7">
    <location>
        <begin position="193"/>
        <end position="326"/>
    </location>
</feature>
<protein>
    <recommendedName>
        <fullName evidence="7">SSD domain-containing protein</fullName>
    </recommendedName>
</protein>
<evidence type="ECO:0000256" key="1">
    <source>
        <dbReference type="ARBA" id="ARBA00004651"/>
    </source>
</evidence>
<keyword evidence="4 6" id="KW-1133">Transmembrane helix</keyword>
<comment type="caution">
    <text evidence="8">The sequence shown here is derived from an EMBL/GenBank/DDBJ whole genome shotgun (WGS) entry which is preliminary data.</text>
</comment>
<dbReference type="EMBL" id="JMIW01000001">
    <property type="protein sequence ID" value="KEO92116.1"/>
    <property type="molecule type" value="Genomic_DNA"/>
</dbReference>
<feature type="transmembrane region" description="Helical" evidence="6">
    <location>
        <begin position="609"/>
        <end position="627"/>
    </location>
</feature>
<evidence type="ECO:0000256" key="6">
    <source>
        <dbReference type="SAM" id="Phobius"/>
    </source>
</evidence>
<dbReference type="Pfam" id="PF03176">
    <property type="entry name" value="MMPL"/>
    <property type="match status" value="2"/>
</dbReference>
<evidence type="ECO:0000313" key="9">
    <source>
        <dbReference type="Proteomes" id="UP000027647"/>
    </source>
</evidence>
<evidence type="ECO:0000256" key="4">
    <source>
        <dbReference type="ARBA" id="ARBA00022989"/>
    </source>
</evidence>
<name>A0A074MBH1_ERYLO</name>
<dbReference type="PROSITE" id="PS50156">
    <property type="entry name" value="SSD"/>
    <property type="match status" value="1"/>
</dbReference>
<dbReference type="GO" id="GO:0005886">
    <property type="term" value="C:plasma membrane"/>
    <property type="evidence" value="ECO:0007669"/>
    <property type="project" value="UniProtKB-SubCell"/>
</dbReference>
<evidence type="ECO:0000256" key="5">
    <source>
        <dbReference type="ARBA" id="ARBA00023136"/>
    </source>
</evidence>
<evidence type="ECO:0000256" key="3">
    <source>
        <dbReference type="ARBA" id="ARBA00022692"/>
    </source>
</evidence>
<feature type="transmembrane region" description="Helical" evidence="6">
    <location>
        <begin position="647"/>
        <end position="669"/>
    </location>
</feature>
<evidence type="ECO:0000313" key="8">
    <source>
        <dbReference type="EMBL" id="KEO92116.1"/>
    </source>
</evidence>
<reference evidence="8 9" key="1">
    <citation type="submission" date="2014-04" db="EMBL/GenBank/DDBJ databases">
        <title>A comprehensive comparison of genomes of Erythrobacter spp. strains.</title>
        <authorList>
            <person name="Zheng Q."/>
        </authorList>
    </citation>
    <scope>NUCLEOTIDE SEQUENCE [LARGE SCALE GENOMIC DNA]</scope>
    <source>
        <strain evidence="8 9">DSM 6997</strain>
    </source>
</reference>
<dbReference type="eggNOG" id="COG2409">
    <property type="taxonomic scope" value="Bacteria"/>
</dbReference>
<dbReference type="InterPro" id="IPR004869">
    <property type="entry name" value="MMPL_dom"/>
</dbReference>
<keyword evidence="2" id="KW-1003">Cell membrane</keyword>
<dbReference type="InterPro" id="IPR050545">
    <property type="entry name" value="Mycobact_MmpL"/>
</dbReference>
<dbReference type="InterPro" id="IPR000731">
    <property type="entry name" value="SSD"/>
</dbReference>
<dbReference type="PANTHER" id="PTHR33406">
    <property type="entry name" value="MEMBRANE PROTEIN MJ1562-RELATED"/>
    <property type="match status" value="1"/>
</dbReference>
<dbReference type="Proteomes" id="UP000027647">
    <property type="component" value="Unassembled WGS sequence"/>
</dbReference>
<dbReference type="SUPFAM" id="SSF82866">
    <property type="entry name" value="Multidrug efflux transporter AcrB transmembrane domain"/>
    <property type="match status" value="2"/>
</dbReference>
<comment type="subcellular location">
    <subcellularLocation>
        <location evidence="1">Cell membrane</location>
        <topology evidence="1">Multi-pass membrane protein</topology>
    </subcellularLocation>
</comment>
<feature type="transmembrane region" description="Helical" evidence="6">
    <location>
        <begin position="538"/>
        <end position="559"/>
    </location>
</feature>
<feature type="transmembrane region" description="Helical" evidence="6">
    <location>
        <begin position="675"/>
        <end position="699"/>
    </location>
</feature>
<keyword evidence="3 6" id="KW-0812">Transmembrane</keyword>
<gene>
    <name evidence="8" type="ORF">EH31_05460</name>
</gene>
<feature type="transmembrane region" description="Helical" evidence="6">
    <location>
        <begin position="566"/>
        <end position="589"/>
    </location>
</feature>
<feature type="transmembrane region" description="Helical" evidence="6">
    <location>
        <begin position="301"/>
        <end position="320"/>
    </location>
</feature>
<dbReference type="AlphaFoldDB" id="A0A074MBH1"/>
<dbReference type="PANTHER" id="PTHR33406:SF13">
    <property type="entry name" value="MEMBRANE PROTEIN YDFJ"/>
    <property type="match status" value="1"/>
</dbReference>
<proteinExistence type="predicted"/>
<keyword evidence="5 6" id="KW-0472">Membrane</keyword>
<evidence type="ECO:0000256" key="2">
    <source>
        <dbReference type="ARBA" id="ARBA00022475"/>
    </source>
</evidence>
<accession>A0A074MBH1</accession>
<feature type="transmembrane region" description="Helical" evidence="6">
    <location>
        <begin position="170"/>
        <end position="189"/>
    </location>
</feature>
<keyword evidence="9" id="KW-1185">Reference proteome</keyword>
<sequence length="724" mass="76716">MLGGWLIATIAAGLFVGAYSDNLVSGSGSIAGSQSARVDAELISSFGIRDSQTLILTYDNPELNADENARSEFVACIEDKLSEIPAVETVLLASDLVETPRDDKGHALIIALDTKDALAAEQQVPVIRDAIGAMLVDQPEVEWAVTGRSAIGYDLAVFSNEDSMKSELRALPLALIVLLFAFGAVLSALLPIILAVAARTIAFASVVAFAGLFEISTVSQAIVTMLAIALGIDYSLFVYHRYRQILGDTGGITPGEIDRQRRDALIDAMGQSGIVVLYSGVAVAIGMTSLVITPMMEMRSIGLGGLAAVLISVAVALTMLPAMLSLIGAKALDWPNLAKSGRGYAATSKHWCKWGRIVVTYPWIAIASSFALILLMALPSIFTQSGFPDDEFFPSELESIRGANMLGDMEIKGFSAPVFVVISREDDSKVITSQSAPKLRDLKAAIEGDPRVAEVSTPRLSTRPSLMPIPVSRVQNLVSESGNKILFRVTPQSDTSLFALRGLARDIPTWIELEGVTIETGGQAQFLNDFDDGVTASYLPVILVVLVATGLALVLMLGAPLASIKALILNLLSVAAGYGMVVFVFQLGYGATLFGVPGPTGLIPSSVPVVIFAVLFGLSMDYEIFLISRMKEIYLSSGDNEGSIVEALGDTGSVISSAALIMALVFGAFAFSQIVIVQMVGLGLATAILVDALLIRAVLGPALMMVAGKWNWWPLIPERTSAIH</sequence>
<feature type="transmembrane region" description="Helical" evidence="6">
    <location>
        <begin position="275"/>
        <end position="295"/>
    </location>
</feature>
<evidence type="ECO:0000259" key="7">
    <source>
        <dbReference type="PROSITE" id="PS50156"/>
    </source>
</evidence>
<dbReference type="Gene3D" id="1.20.1640.10">
    <property type="entry name" value="Multidrug efflux transporter AcrB transmembrane domain"/>
    <property type="match status" value="2"/>
</dbReference>
<feature type="transmembrane region" description="Helical" evidence="6">
    <location>
        <begin position="221"/>
        <end position="239"/>
    </location>
</feature>
<feature type="transmembrane region" description="Helical" evidence="6">
    <location>
        <begin position="358"/>
        <end position="382"/>
    </location>
</feature>
<organism evidence="8 9">
    <name type="scientific">Erythrobacter longus</name>
    <dbReference type="NCBI Taxonomy" id="1044"/>
    <lineage>
        <taxon>Bacteria</taxon>
        <taxon>Pseudomonadati</taxon>
        <taxon>Pseudomonadota</taxon>
        <taxon>Alphaproteobacteria</taxon>
        <taxon>Sphingomonadales</taxon>
        <taxon>Erythrobacteraceae</taxon>
        <taxon>Erythrobacter/Porphyrobacter group</taxon>
        <taxon>Erythrobacter</taxon>
    </lineage>
</organism>